<keyword evidence="7" id="KW-0012">Acyltransferase</keyword>
<gene>
    <name evidence="9" type="ORF">IDH41_10575</name>
</gene>
<dbReference type="PIRSF" id="PIRSF016636">
    <property type="entry name" value="AlgI_DltB"/>
    <property type="match status" value="1"/>
</dbReference>
<dbReference type="Proteomes" id="UP000632125">
    <property type="component" value="Unassembled WGS sequence"/>
</dbReference>
<dbReference type="EMBL" id="JACXIY010000013">
    <property type="protein sequence ID" value="MBD2869024.1"/>
    <property type="molecule type" value="Genomic_DNA"/>
</dbReference>
<evidence type="ECO:0000256" key="3">
    <source>
        <dbReference type="ARBA" id="ARBA00022475"/>
    </source>
</evidence>
<feature type="transmembrane region" description="Helical" evidence="8">
    <location>
        <begin position="46"/>
        <end position="65"/>
    </location>
</feature>
<evidence type="ECO:0000256" key="8">
    <source>
        <dbReference type="SAM" id="Phobius"/>
    </source>
</evidence>
<dbReference type="GO" id="GO:0005886">
    <property type="term" value="C:plasma membrane"/>
    <property type="evidence" value="ECO:0007669"/>
    <property type="project" value="UniProtKB-SubCell"/>
</dbReference>
<feature type="transmembrane region" description="Helical" evidence="8">
    <location>
        <begin position="441"/>
        <end position="460"/>
    </location>
</feature>
<evidence type="ECO:0000256" key="1">
    <source>
        <dbReference type="ARBA" id="ARBA00004651"/>
    </source>
</evidence>
<dbReference type="InterPro" id="IPR028362">
    <property type="entry name" value="AlgI"/>
</dbReference>
<feature type="transmembrane region" description="Helical" evidence="8">
    <location>
        <begin position="77"/>
        <end position="96"/>
    </location>
</feature>
<dbReference type="InterPro" id="IPR051085">
    <property type="entry name" value="MB_O-acyltransferase"/>
</dbReference>
<feature type="transmembrane region" description="Helical" evidence="8">
    <location>
        <begin position="221"/>
        <end position="239"/>
    </location>
</feature>
<evidence type="ECO:0000313" key="10">
    <source>
        <dbReference type="Proteomes" id="UP000632125"/>
    </source>
</evidence>
<organism evidence="9 10">
    <name type="scientific">Paenibacillus arenilitoris</name>
    <dbReference type="NCBI Taxonomy" id="2772299"/>
    <lineage>
        <taxon>Bacteria</taxon>
        <taxon>Bacillati</taxon>
        <taxon>Bacillota</taxon>
        <taxon>Bacilli</taxon>
        <taxon>Bacillales</taxon>
        <taxon>Paenibacillaceae</taxon>
        <taxon>Paenibacillus</taxon>
    </lineage>
</organism>
<evidence type="ECO:0000256" key="6">
    <source>
        <dbReference type="ARBA" id="ARBA00023136"/>
    </source>
</evidence>
<dbReference type="AlphaFoldDB" id="A0A927CJ34"/>
<comment type="subcellular location">
    <subcellularLocation>
        <location evidence="1">Cell membrane</location>
        <topology evidence="1">Multi-pass membrane protein</topology>
    </subcellularLocation>
</comment>
<reference evidence="9" key="1">
    <citation type="submission" date="2020-09" db="EMBL/GenBank/DDBJ databases">
        <title>A novel bacterium of genus Paenibacillus, isolated from South China Sea.</title>
        <authorList>
            <person name="Huang H."/>
            <person name="Mo K."/>
            <person name="Hu Y."/>
        </authorList>
    </citation>
    <scope>NUCLEOTIDE SEQUENCE</scope>
    <source>
        <strain evidence="9">IB182493</strain>
    </source>
</reference>
<evidence type="ECO:0000256" key="5">
    <source>
        <dbReference type="ARBA" id="ARBA00022989"/>
    </source>
</evidence>
<dbReference type="RefSeq" id="WP_190860791.1">
    <property type="nucleotide sequence ID" value="NZ_JACXIY010000013.1"/>
</dbReference>
<evidence type="ECO:0000256" key="7">
    <source>
        <dbReference type="PIRNR" id="PIRNR016636"/>
    </source>
</evidence>
<dbReference type="GO" id="GO:0016746">
    <property type="term" value="F:acyltransferase activity"/>
    <property type="evidence" value="ECO:0007669"/>
    <property type="project" value="UniProtKB-KW"/>
</dbReference>
<keyword evidence="4 8" id="KW-0812">Transmembrane</keyword>
<evidence type="ECO:0000256" key="4">
    <source>
        <dbReference type="ARBA" id="ARBA00022692"/>
    </source>
</evidence>
<keyword evidence="6 7" id="KW-0472">Membrane</keyword>
<protein>
    <submittedName>
        <fullName evidence="9">MBOAT family protein</fullName>
    </submittedName>
</protein>
<dbReference type="GO" id="GO:0042121">
    <property type="term" value="P:alginic acid biosynthetic process"/>
    <property type="evidence" value="ECO:0007669"/>
    <property type="project" value="InterPro"/>
</dbReference>
<dbReference type="PANTHER" id="PTHR13285:SF18">
    <property type="entry name" value="PROTEIN-CYSTEINE N-PALMITOYLTRANSFERASE RASP"/>
    <property type="match status" value="1"/>
</dbReference>
<keyword evidence="3 7" id="KW-1003">Cell membrane</keyword>
<keyword evidence="7" id="KW-0808">Transferase</keyword>
<dbReference type="Pfam" id="PF03062">
    <property type="entry name" value="MBOAT"/>
    <property type="match status" value="1"/>
</dbReference>
<evidence type="ECO:0000313" key="9">
    <source>
        <dbReference type="EMBL" id="MBD2869024.1"/>
    </source>
</evidence>
<keyword evidence="10" id="KW-1185">Reference proteome</keyword>
<feature type="transmembrane region" description="Helical" evidence="8">
    <location>
        <begin position="310"/>
        <end position="337"/>
    </location>
</feature>
<feature type="transmembrane region" description="Helical" evidence="8">
    <location>
        <begin position="116"/>
        <end position="138"/>
    </location>
</feature>
<feature type="transmembrane region" description="Helical" evidence="8">
    <location>
        <begin position="403"/>
        <end position="420"/>
    </location>
</feature>
<dbReference type="InterPro" id="IPR024194">
    <property type="entry name" value="Ac/AlaTfrase_AlgI/DltB"/>
</dbReference>
<comment type="similarity">
    <text evidence="2 7">Belongs to the membrane-bound acyltransferase family.</text>
</comment>
<keyword evidence="5 8" id="KW-1133">Transmembrane helix</keyword>
<evidence type="ECO:0000256" key="2">
    <source>
        <dbReference type="ARBA" id="ARBA00010323"/>
    </source>
</evidence>
<dbReference type="InterPro" id="IPR004299">
    <property type="entry name" value="MBOAT_fam"/>
</dbReference>
<accession>A0A927CJ34</accession>
<name>A0A927CJ34_9BACL</name>
<feature type="transmembrane region" description="Helical" evidence="8">
    <location>
        <begin position="358"/>
        <end position="383"/>
    </location>
</feature>
<comment type="caution">
    <text evidence="9">The sequence shown here is derived from an EMBL/GenBank/DDBJ whole genome shotgun (WGS) entry which is preliminary data.</text>
</comment>
<sequence length="468" mass="52372">MVFSSLIFLFQFLPAALLAYYASPKKLRNAVLLSASLFFYAWGEPVYIALMVFSTVFDYVNGLLIDRYRQRKRLAGAVFIGSIGGNLAILGFFKYADFAVQQVNGVFGLQLQAADLPLPVGLSFYTFQTMSYVADVYLGKAQAQRNIVAFGTYVAMFPQLVAGPIVKYGEVAGQLVSRNVTLARFGEGAELFIRGLAKKVLLANNAGLLWTSVKAAPVEEVTVLSAWLGIVAFTLQIYFDFSGYSDMARGLGKMFGFDLPANFNYPYIAKSITEFWRRWHISLGSWFREYVYIPLGGNRLGLGKQLRNLLIVWLLTGLWHGASWNFVAWGLYFGLFVTAEKLLLLKRMERWPSGVKHVYTLLVVVVGWVLFEYEQLPAAWTFVGTLFGFDAHGMADRHAMYDLWTSGGLLALAAVCATPYPRKAIERLQTRWKRGGGLAVLALHVVALVLSTACLVNESYNPFLYFRF</sequence>
<dbReference type="PIRSF" id="PIRSF500217">
    <property type="entry name" value="AlgI"/>
    <property type="match status" value="1"/>
</dbReference>
<proteinExistence type="inferred from homology"/>
<dbReference type="PANTHER" id="PTHR13285">
    <property type="entry name" value="ACYLTRANSFERASE"/>
    <property type="match status" value="1"/>
</dbReference>